<keyword evidence="3" id="KW-1185">Reference proteome</keyword>
<evidence type="ECO:0000313" key="2">
    <source>
        <dbReference type="EMBL" id="KLO38376.1"/>
    </source>
</evidence>
<proteinExistence type="predicted"/>
<dbReference type="PATRIC" id="fig|29311.18.peg.3129"/>
<feature type="domain" description="PE" evidence="1">
    <location>
        <begin position="4"/>
        <end position="95"/>
    </location>
</feature>
<name>A0A0I9UTU0_9MYCO</name>
<evidence type="ECO:0000259" key="1">
    <source>
        <dbReference type="Pfam" id="PF00934"/>
    </source>
</evidence>
<dbReference type="InterPro" id="IPR000084">
    <property type="entry name" value="PE-PGRS_N"/>
</dbReference>
<comment type="caution">
    <text evidence="2">The sequence shown here is derived from an EMBL/GenBank/DDBJ whole genome shotgun (WGS) entry which is preliminary data.</text>
</comment>
<dbReference type="InterPro" id="IPR038332">
    <property type="entry name" value="PPE_sf"/>
</dbReference>
<dbReference type="Pfam" id="PF00934">
    <property type="entry name" value="PE"/>
    <property type="match status" value="1"/>
</dbReference>
<dbReference type="EMBL" id="LDPR01000002">
    <property type="protein sequence ID" value="KLO38376.1"/>
    <property type="molecule type" value="Genomic_DNA"/>
</dbReference>
<sequence>MSYVVTVPEALQKAAATVRALRDRAILANSESASPEITAVVAPALDADSQRVAAYLVQKGQQYRQTIVAAAEILEEFALALDAGAAKYATTEANNITALMQLNESSQ</sequence>
<protein>
    <recommendedName>
        <fullName evidence="1">PE domain-containing protein</fullName>
    </recommendedName>
</protein>
<accession>A0A0I9UTU0</accession>
<dbReference type="AlphaFoldDB" id="A0A0I9UTU0"/>
<organism evidence="2 3">
    <name type="scientific">Mycobacterium haemophilum</name>
    <dbReference type="NCBI Taxonomy" id="29311"/>
    <lineage>
        <taxon>Bacteria</taxon>
        <taxon>Bacillati</taxon>
        <taxon>Actinomycetota</taxon>
        <taxon>Actinomycetes</taxon>
        <taxon>Mycobacteriales</taxon>
        <taxon>Mycobacteriaceae</taxon>
        <taxon>Mycobacterium</taxon>
    </lineage>
</organism>
<dbReference type="Gene3D" id="1.10.287.850">
    <property type="entry name" value="HP0062-like domain"/>
    <property type="match status" value="1"/>
</dbReference>
<dbReference type="SUPFAM" id="SSF140459">
    <property type="entry name" value="PE/PPE dimer-like"/>
    <property type="match status" value="1"/>
</dbReference>
<dbReference type="RefSeq" id="WP_047316758.1">
    <property type="nucleotide sequence ID" value="NZ_LDPQ01000038.1"/>
</dbReference>
<evidence type="ECO:0000313" key="3">
    <source>
        <dbReference type="Proteomes" id="UP000036334"/>
    </source>
</evidence>
<gene>
    <name evidence="2" type="ORF">ABH38_02830</name>
</gene>
<dbReference type="Proteomes" id="UP000036334">
    <property type="component" value="Unassembled WGS sequence"/>
</dbReference>
<reference evidence="2 3" key="1">
    <citation type="submission" date="2015-05" db="EMBL/GenBank/DDBJ databases">
        <title>Genome sequence of Mycobacterium haemophilum.</title>
        <authorList>
            <person name="Greninger A.L."/>
            <person name="Cunningham G."/>
            <person name="Miller S."/>
        </authorList>
    </citation>
    <scope>NUCLEOTIDE SEQUENCE [LARGE SCALE GENOMIC DNA]</scope>
    <source>
        <strain evidence="3">UC1</strain>
    </source>
</reference>
<dbReference type="STRING" id="1202450.B586_04835"/>